<dbReference type="PANTHER" id="PTHR43428">
    <property type="entry name" value="ARSENATE REDUCTASE"/>
    <property type="match status" value="1"/>
</dbReference>
<proteinExistence type="predicted"/>
<dbReference type="InterPro" id="IPR036196">
    <property type="entry name" value="Ptyr_pPase_sf"/>
</dbReference>
<dbReference type="InterPro" id="IPR023485">
    <property type="entry name" value="Ptyr_pPase"/>
</dbReference>
<dbReference type="EMBL" id="BARV01023833">
    <property type="protein sequence ID" value="GAI41313.1"/>
    <property type="molecule type" value="Genomic_DNA"/>
</dbReference>
<dbReference type="SUPFAM" id="SSF52788">
    <property type="entry name" value="Phosphotyrosine protein phosphatases I"/>
    <property type="match status" value="1"/>
</dbReference>
<gene>
    <name evidence="3" type="ORF">S06H3_39028</name>
</gene>
<dbReference type="PANTHER" id="PTHR43428:SF1">
    <property type="entry name" value="ARSENATE REDUCTASE"/>
    <property type="match status" value="1"/>
</dbReference>
<evidence type="ECO:0000313" key="3">
    <source>
        <dbReference type="EMBL" id="GAI41313.1"/>
    </source>
</evidence>
<dbReference type="Pfam" id="PF01451">
    <property type="entry name" value="LMWPc"/>
    <property type="match status" value="1"/>
</dbReference>
<dbReference type="CDD" id="cd16345">
    <property type="entry name" value="LMWP_ArsC"/>
    <property type="match status" value="1"/>
</dbReference>
<feature type="domain" description="Phosphotyrosine protein phosphatase I" evidence="2">
    <location>
        <begin position="6"/>
        <end position="136"/>
    </location>
</feature>
<organism evidence="3">
    <name type="scientific">marine sediment metagenome</name>
    <dbReference type="NCBI Taxonomy" id="412755"/>
    <lineage>
        <taxon>unclassified sequences</taxon>
        <taxon>metagenomes</taxon>
        <taxon>ecological metagenomes</taxon>
    </lineage>
</organism>
<reference evidence="3" key="1">
    <citation type="journal article" date="2014" name="Front. Microbiol.">
        <title>High frequency of phylogenetically diverse reductive dehalogenase-homologous genes in deep subseafloor sedimentary metagenomes.</title>
        <authorList>
            <person name="Kawai M."/>
            <person name="Futagami T."/>
            <person name="Toyoda A."/>
            <person name="Takaki Y."/>
            <person name="Nishi S."/>
            <person name="Hori S."/>
            <person name="Arai W."/>
            <person name="Tsubouchi T."/>
            <person name="Morono Y."/>
            <person name="Uchiyama I."/>
            <person name="Ito T."/>
            <person name="Fujiyama A."/>
            <person name="Inagaki F."/>
            <person name="Takami H."/>
        </authorList>
    </citation>
    <scope>NUCLEOTIDE SEQUENCE</scope>
    <source>
        <strain evidence="3">Expedition CK06-06</strain>
    </source>
</reference>
<dbReference type="Gene3D" id="3.40.50.2300">
    <property type="match status" value="1"/>
</dbReference>
<dbReference type="GO" id="GO:0046685">
    <property type="term" value="P:response to arsenic-containing substance"/>
    <property type="evidence" value="ECO:0007669"/>
    <property type="project" value="UniProtKB-KW"/>
</dbReference>
<feature type="non-terminal residue" evidence="3">
    <location>
        <position position="147"/>
    </location>
</feature>
<keyword evidence="1" id="KW-0059">Arsenical resistance</keyword>
<evidence type="ECO:0000256" key="1">
    <source>
        <dbReference type="ARBA" id="ARBA00022849"/>
    </source>
</evidence>
<accession>X1NCF2</accession>
<name>X1NCF2_9ZZZZ</name>
<dbReference type="SMART" id="SM00226">
    <property type="entry name" value="LMWPc"/>
    <property type="match status" value="1"/>
</dbReference>
<dbReference type="AlphaFoldDB" id="X1NCF2"/>
<sequence length="147" mass="15764">MTIDSFNVLFLCTGNSARSILAEATLNHLSDGGFAAYSAGSDPKGSPNPLALELLAREGISTAGARSKSWDEFMAPGAPRIDLVVTVCDAAAGEQCPLYPGKPLKTHWGVPDPHSAEDFRQAYQTLRGRIERLVKLPVRELGKAELQ</sequence>
<evidence type="ECO:0000259" key="2">
    <source>
        <dbReference type="SMART" id="SM00226"/>
    </source>
</evidence>
<protein>
    <recommendedName>
        <fullName evidence="2">Phosphotyrosine protein phosphatase I domain-containing protein</fullName>
    </recommendedName>
</protein>
<comment type="caution">
    <text evidence="3">The sequence shown here is derived from an EMBL/GenBank/DDBJ whole genome shotgun (WGS) entry which is preliminary data.</text>
</comment>